<dbReference type="Gene3D" id="2.40.110.10">
    <property type="entry name" value="Butyryl-CoA Dehydrogenase, subunit A, domain 2"/>
    <property type="match status" value="1"/>
</dbReference>
<evidence type="ECO:0000259" key="16">
    <source>
        <dbReference type="Pfam" id="PF02771"/>
    </source>
</evidence>
<evidence type="ECO:0000256" key="13">
    <source>
        <dbReference type="ARBA" id="ARBA00049456"/>
    </source>
</evidence>
<dbReference type="PANTHER" id="PTHR43884:SF12">
    <property type="entry name" value="ISOVALERYL-COA DEHYDROGENASE, MITOCHONDRIAL-RELATED"/>
    <property type="match status" value="1"/>
</dbReference>
<dbReference type="AlphaFoldDB" id="A0A5A9GMM5"/>
<keyword evidence="19" id="KW-1185">Reference proteome</keyword>
<evidence type="ECO:0000256" key="2">
    <source>
        <dbReference type="ARBA" id="ARBA00022630"/>
    </source>
</evidence>
<evidence type="ECO:0000256" key="7">
    <source>
        <dbReference type="ARBA" id="ARBA00034307"/>
    </source>
</evidence>
<reference evidence="18 19" key="1">
    <citation type="submission" date="2019-08" db="EMBL/GenBank/DDBJ databases">
        <authorList>
            <person name="Grouzdev D."/>
            <person name="Tikhonova E."/>
            <person name="Kravchenko I."/>
        </authorList>
    </citation>
    <scope>NUCLEOTIDE SEQUENCE [LARGE SCALE GENOMIC DNA]</scope>
    <source>
        <strain evidence="18 19">59b</strain>
    </source>
</reference>
<dbReference type="GO" id="GO:0006552">
    <property type="term" value="P:L-leucine catabolic process"/>
    <property type="evidence" value="ECO:0007669"/>
    <property type="project" value="TreeGrafter"/>
</dbReference>
<feature type="region of interest" description="Disordered" evidence="14">
    <location>
        <begin position="129"/>
        <end position="148"/>
    </location>
</feature>
<dbReference type="Gene3D" id="1.10.540.10">
    <property type="entry name" value="Acyl-CoA dehydrogenase/oxidase, N-terminal domain"/>
    <property type="match status" value="1"/>
</dbReference>
<evidence type="ECO:0000313" key="19">
    <source>
        <dbReference type="Proteomes" id="UP000324927"/>
    </source>
</evidence>
<dbReference type="RefSeq" id="WP_149233033.1">
    <property type="nucleotide sequence ID" value="NZ_JALJXJ010000011.1"/>
</dbReference>
<dbReference type="InterPro" id="IPR046373">
    <property type="entry name" value="Acyl-CoA_Oxase/DH_mid-dom_sf"/>
</dbReference>
<sequence length="405" mass="42616">MSIVPLSNPALRGALADLKSLLDETAVARDRAGGTAKAERDAIRRSGLLTLAIPAAYGGQGEGWPAILGAVRELAQVDSSLAHLFAFHHLMVASVLLYGNPTQRAGLLTATARRGLFWGNALNPLDRRTHLTPAREGAGERAEESDEPESWILNGTKSFCSGASDSDLLLVSADGPDGVLRVMVLPTDRAGIAVLDDWDAIGQRQTDSGTVTFTDVAVSAVDILGPPGPFGDVASSLRPCIAQSILASLYLGIAEGALAAARGFTLTEGRPWRASGLASAAEDPYLLHHFGELQLAIAAADALGGVALDRLQRAWERGRSLGAQERGETSLAVATFKVAAARAGLDAAGRLFDITGARGAAGRYGFDRFWRNVRTHSLHDPLDYKLKELGVHALTGALPEPGFYS</sequence>
<comment type="catalytic activity">
    <reaction evidence="11">
        <text>dibenzothiophene + FMNH2 + O2 = dibenzothiophene 5-oxide + FMN + H2O + H(+)</text>
        <dbReference type="Rhea" id="RHEA:49076"/>
        <dbReference type="ChEBI" id="CHEBI:15377"/>
        <dbReference type="ChEBI" id="CHEBI:15378"/>
        <dbReference type="ChEBI" id="CHEBI:15379"/>
        <dbReference type="ChEBI" id="CHEBI:23681"/>
        <dbReference type="ChEBI" id="CHEBI:23683"/>
        <dbReference type="ChEBI" id="CHEBI:57618"/>
        <dbReference type="ChEBI" id="CHEBI:58210"/>
    </reaction>
</comment>
<evidence type="ECO:0000256" key="9">
    <source>
        <dbReference type="ARBA" id="ARBA00034328"/>
    </source>
</evidence>
<evidence type="ECO:0000256" key="5">
    <source>
        <dbReference type="ARBA" id="ARBA00023002"/>
    </source>
</evidence>
<evidence type="ECO:0000256" key="1">
    <source>
        <dbReference type="ARBA" id="ARBA00004496"/>
    </source>
</evidence>
<dbReference type="InterPro" id="IPR009100">
    <property type="entry name" value="AcylCoA_DH/oxidase_NM_dom_sf"/>
</dbReference>
<protein>
    <recommendedName>
        <fullName evidence="10">Dibenzothiophene monooxygenase</fullName>
        <ecNumber evidence="9">1.14.14.21</ecNumber>
    </recommendedName>
</protein>
<evidence type="ECO:0000256" key="6">
    <source>
        <dbReference type="ARBA" id="ARBA00023033"/>
    </source>
</evidence>
<dbReference type="SUPFAM" id="SSF56645">
    <property type="entry name" value="Acyl-CoA dehydrogenase NM domain-like"/>
    <property type="match status" value="1"/>
</dbReference>
<name>A0A5A9GMM5_AZOLI</name>
<dbReference type="PIRSF" id="PIRSF016578">
    <property type="entry name" value="HsaA"/>
    <property type="match status" value="1"/>
</dbReference>
<evidence type="ECO:0000256" key="11">
    <source>
        <dbReference type="ARBA" id="ARBA00047859"/>
    </source>
</evidence>
<gene>
    <name evidence="18" type="ORF">FZ942_21065</name>
</gene>
<dbReference type="Gene3D" id="1.20.140.10">
    <property type="entry name" value="Butyryl-CoA Dehydrogenase, subunit A, domain 3"/>
    <property type="match status" value="1"/>
</dbReference>
<comment type="pathway">
    <text evidence="7">Sulfur metabolism; dibenzothiophene degradation.</text>
</comment>
<keyword evidence="3" id="KW-0288">FMN</keyword>
<feature type="domain" description="Acyl-CoA dehydrogenase C-terminal" evidence="17">
    <location>
        <begin position="245"/>
        <end position="380"/>
    </location>
</feature>
<evidence type="ECO:0000313" key="18">
    <source>
        <dbReference type="EMBL" id="KAA0594549.1"/>
    </source>
</evidence>
<dbReference type="Pfam" id="PF02770">
    <property type="entry name" value="Acyl-CoA_dh_M"/>
    <property type="match status" value="1"/>
</dbReference>
<comment type="similarity">
    <text evidence="8">Belongs to the DszC flavin monooxygenase family.</text>
</comment>
<evidence type="ECO:0000259" key="17">
    <source>
        <dbReference type="Pfam" id="PF08028"/>
    </source>
</evidence>
<dbReference type="Proteomes" id="UP000324927">
    <property type="component" value="Unassembled WGS sequence"/>
</dbReference>
<dbReference type="GO" id="GO:0005737">
    <property type="term" value="C:cytoplasm"/>
    <property type="evidence" value="ECO:0007669"/>
    <property type="project" value="UniProtKB-SubCell"/>
</dbReference>
<evidence type="ECO:0000256" key="4">
    <source>
        <dbReference type="ARBA" id="ARBA00022741"/>
    </source>
</evidence>
<dbReference type="InterPro" id="IPR037069">
    <property type="entry name" value="AcylCoA_DH/ox_N_sf"/>
</dbReference>
<dbReference type="GO" id="GO:0008470">
    <property type="term" value="F:3-methylbutanoyl-CoA dehydrogenase activity"/>
    <property type="evidence" value="ECO:0007669"/>
    <property type="project" value="TreeGrafter"/>
</dbReference>
<dbReference type="Pfam" id="PF02771">
    <property type="entry name" value="Acyl-CoA_dh_N"/>
    <property type="match status" value="1"/>
</dbReference>
<keyword evidence="6 18" id="KW-0503">Monooxygenase</keyword>
<accession>A0A5A9GMM5</accession>
<dbReference type="EMBL" id="VTTN01000008">
    <property type="protein sequence ID" value="KAA0594549.1"/>
    <property type="molecule type" value="Genomic_DNA"/>
</dbReference>
<evidence type="ECO:0000256" key="12">
    <source>
        <dbReference type="ARBA" id="ARBA00048445"/>
    </source>
</evidence>
<comment type="caution">
    <text evidence="18">The sequence shown here is derived from an EMBL/GenBank/DDBJ whole genome shotgun (WGS) entry which is preliminary data.</text>
</comment>
<dbReference type="GO" id="GO:0004497">
    <property type="term" value="F:monooxygenase activity"/>
    <property type="evidence" value="ECO:0007669"/>
    <property type="project" value="UniProtKB-KW"/>
</dbReference>
<evidence type="ECO:0000256" key="14">
    <source>
        <dbReference type="SAM" id="MobiDB-lite"/>
    </source>
</evidence>
<dbReference type="Pfam" id="PF08028">
    <property type="entry name" value="Acyl-CoA_dh_2"/>
    <property type="match status" value="1"/>
</dbReference>
<organism evidence="18 19">
    <name type="scientific">Azospirillum lipoferum</name>
    <dbReference type="NCBI Taxonomy" id="193"/>
    <lineage>
        <taxon>Bacteria</taxon>
        <taxon>Pseudomonadati</taxon>
        <taxon>Pseudomonadota</taxon>
        <taxon>Alphaproteobacteria</taxon>
        <taxon>Rhodospirillales</taxon>
        <taxon>Azospirillaceae</taxon>
        <taxon>Azospirillum</taxon>
    </lineage>
</organism>
<dbReference type="InterPro" id="IPR013786">
    <property type="entry name" value="AcylCoA_DH/ox_N"/>
</dbReference>
<keyword evidence="4" id="KW-0547">Nucleotide-binding</keyword>
<keyword evidence="5" id="KW-0560">Oxidoreductase</keyword>
<dbReference type="InterPro" id="IPR013107">
    <property type="entry name" value="Acyl-CoA_DH_C"/>
</dbReference>
<evidence type="ECO:0000256" key="3">
    <source>
        <dbReference type="ARBA" id="ARBA00022643"/>
    </source>
</evidence>
<evidence type="ECO:0000256" key="10">
    <source>
        <dbReference type="ARBA" id="ARBA00034345"/>
    </source>
</evidence>
<dbReference type="GO" id="GO:0050660">
    <property type="term" value="F:flavin adenine dinucleotide binding"/>
    <property type="evidence" value="ECO:0007669"/>
    <property type="project" value="InterPro"/>
</dbReference>
<comment type="catalytic activity">
    <reaction evidence="13">
        <text>dibenzothiophene + 2 FMNH2 + 2 O2 = dibenzothiophene 5,5-dioxide + 2 FMN + 2 H2O + 2 H(+)</text>
        <dbReference type="Rhea" id="RHEA:49072"/>
        <dbReference type="ChEBI" id="CHEBI:15377"/>
        <dbReference type="ChEBI" id="CHEBI:15378"/>
        <dbReference type="ChEBI" id="CHEBI:15379"/>
        <dbReference type="ChEBI" id="CHEBI:23681"/>
        <dbReference type="ChEBI" id="CHEBI:57618"/>
        <dbReference type="ChEBI" id="CHEBI:58210"/>
        <dbReference type="ChEBI" id="CHEBI:90356"/>
        <dbReference type="EC" id="1.14.14.21"/>
    </reaction>
</comment>
<comment type="catalytic activity">
    <reaction evidence="12">
        <text>dibenzothiophene 5-oxide + FMNH2 + O2 = dibenzothiophene 5,5-dioxide + FMN + H2O + H(+)</text>
        <dbReference type="Rhea" id="RHEA:49080"/>
        <dbReference type="ChEBI" id="CHEBI:15377"/>
        <dbReference type="ChEBI" id="CHEBI:15378"/>
        <dbReference type="ChEBI" id="CHEBI:15379"/>
        <dbReference type="ChEBI" id="CHEBI:23683"/>
        <dbReference type="ChEBI" id="CHEBI:57618"/>
        <dbReference type="ChEBI" id="CHEBI:58210"/>
        <dbReference type="ChEBI" id="CHEBI:90356"/>
    </reaction>
</comment>
<dbReference type="PANTHER" id="PTHR43884">
    <property type="entry name" value="ACYL-COA DEHYDROGENASE"/>
    <property type="match status" value="1"/>
</dbReference>
<dbReference type="OrthoDB" id="6184213at2"/>
<dbReference type="InterPro" id="IPR036250">
    <property type="entry name" value="AcylCo_DH-like_C"/>
</dbReference>
<evidence type="ECO:0000259" key="15">
    <source>
        <dbReference type="Pfam" id="PF02770"/>
    </source>
</evidence>
<proteinExistence type="inferred from homology"/>
<feature type="domain" description="Acyl-CoA dehydrogenase/oxidase N-terminal" evidence="16">
    <location>
        <begin position="29"/>
        <end position="113"/>
    </location>
</feature>
<feature type="domain" description="Acyl-CoA oxidase/dehydrogenase middle" evidence="15">
    <location>
        <begin position="147"/>
        <end position="216"/>
    </location>
</feature>
<comment type="subcellular location">
    <subcellularLocation>
        <location evidence="1">Cytoplasm</location>
    </subcellularLocation>
</comment>
<dbReference type="InterPro" id="IPR006091">
    <property type="entry name" value="Acyl-CoA_Oxase/DH_mid-dom"/>
</dbReference>
<keyword evidence="2" id="KW-0285">Flavoprotein</keyword>
<dbReference type="EC" id="1.14.14.21" evidence="9"/>
<dbReference type="SUPFAM" id="SSF47203">
    <property type="entry name" value="Acyl-CoA dehydrogenase C-terminal domain-like"/>
    <property type="match status" value="1"/>
</dbReference>
<evidence type="ECO:0000256" key="8">
    <source>
        <dbReference type="ARBA" id="ARBA00034317"/>
    </source>
</evidence>